<evidence type="ECO:0000313" key="3">
    <source>
        <dbReference type="Proteomes" id="UP000501602"/>
    </source>
</evidence>
<dbReference type="AlphaFoldDB" id="A0A6H1UHW2"/>
<dbReference type="InterPro" id="IPR002696">
    <property type="entry name" value="Membr_insert_effic_factor_YidD"/>
</dbReference>
<dbReference type="PANTHER" id="PTHR33383">
    <property type="entry name" value="MEMBRANE PROTEIN INSERTION EFFICIENCY FACTOR-RELATED"/>
    <property type="match status" value="1"/>
</dbReference>
<dbReference type="PANTHER" id="PTHR33383:SF1">
    <property type="entry name" value="MEMBRANE PROTEIN INSERTION EFFICIENCY FACTOR-RELATED"/>
    <property type="match status" value="1"/>
</dbReference>
<dbReference type="KEGG" id="fes:HER31_15730"/>
<gene>
    <name evidence="2" type="primary">yidD</name>
    <name evidence="2" type="ORF">HER31_15730</name>
</gene>
<protein>
    <recommendedName>
        <fullName evidence="1">Putative membrane protein insertion efficiency factor</fullName>
    </recommendedName>
</protein>
<dbReference type="RefSeq" id="WP_168661970.1">
    <property type="nucleotide sequence ID" value="NZ_CP051180.1"/>
</dbReference>
<evidence type="ECO:0000256" key="1">
    <source>
        <dbReference type="HAMAP-Rule" id="MF_00386"/>
    </source>
</evidence>
<dbReference type="Proteomes" id="UP000501602">
    <property type="component" value="Chromosome"/>
</dbReference>
<dbReference type="HAMAP" id="MF_00386">
    <property type="entry name" value="UPF0161_YidD"/>
    <property type="match status" value="1"/>
</dbReference>
<proteinExistence type="inferred from homology"/>
<keyword evidence="3" id="KW-1185">Reference proteome</keyword>
<comment type="function">
    <text evidence="1">Could be involved in insertion of integral membrane proteins into the membrane.</text>
</comment>
<evidence type="ECO:0000313" key="2">
    <source>
        <dbReference type="EMBL" id="QIZ78219.1"/>
    </source>
</evidence>
<organism evidence="2 3">
    <name type="scientific">Ferrimonas lipolytica</name>
    <dbReference type="NCBI Taxonomy" id="2724191"/>
    <lineage>
        <taxon>Bacteria</taxon>
        <taxon>Pseudomonadati</taxon>
        <taxon>Pseudomonadota</taxon>
        <taxon>Gammaproteobacteria</taxon>
        <taxon>Alteromonadales</taxon>
        <taxon>Ferrimonadaceae</taxon>
        <taxon>Ferrimonas</taxon>
    </lineage>
</organism>
<sequence length="84" mass="9350">MAQTCSPLQRVLIGVVRFYQKWISPLLGPNCRFTPSCSHYAVEAISSHGVLYGCWLTIARIIRCHPLNEGGHDPVPKAKQGRDC</sequence>
<comment type="subcellular location">
    <subcellularLocation>
        <location evidence="1">Cell membrane</location>
        <topology evidence="1">Peripheral membrane protein</topology>
        <orientation evidence="1">Cytoplasmic side</orientation>
    </subcellularLocation>
</comment>
<keyword evidence="1" id="KW-0472">Membrane</keyword>
<keyword evidence="1" id="KW-1003">Cell membrane</keyword>
<name>A0A6H1UHW2_9GAMM</name>
<reference evidence="2 3" key="1">
    <citation type="submission" date="2020-04" db="EMBL/GenBank/DDBJ databases">
        <title>Ferrimonas sp. S7 isolated from sea water.</title>
        <authorList>
            <person name="Bae S.S."/>
            <person name="Baek K."/>
        </authorList>
    </citation>
    <scope>NUCLEOTIDE SEQUENCE [LARGE SCALE GENOMIC DNA]</scope>
    <source>
        <strain evidence="2 3">S7</strain>
    </source>
</reference>
<dbReference type="SMART" id="SM01234">
    <property type="entry name" value="Haemolytic"/>
    <property type="match status" value="1"/>
</dbReference>
<dbReference type="Pfam" id="PF01809">
    <property type="entry name" value="YidD"/>
    <property type="match status" value="1"/>
</dbReference>
<comment type="similarity">
    <text evidence="1">Belongs to the UPF0161 family.</text>
</comment>
<accession>A0A6H1UHW2</accession>
<dbReference type="GO" id="GO:0005886">
    <property type="term" value="C:plasma membrane"/>
    <property type="evidence" value="ECO:0007669"/>
    <property type="project" value="UniProtKB-SubCell"/>
</dbReference>
<dbReference type="NCBIfam" id="TIGR00278">
    <property type="entry name" value="membrane protein insertion efficiency factor YidD"/>
    <property type="match status" value="1"/>
</dbReference>
<dbReference type="EMBL" id="CP051180">
    <property type="protein sequence ID" value="QIZ78219.1"/>
    <property type="molecule type" value="Genomic_DNA"/>
</dbReference>